<protein>
    <submittedName>
        <fullName evidence="2">Thiosulfate sulfurtransferase</fullName>
        <ecNumber evidence="2">2.8.1.1</ecNumber>
    </submittedName>
</protein>
<dbReference type="GO" id="GO:0004792">
    <property type="term" value="F:thiosulfate-cyanide sulfurtransferase activity"/>
    <property type="evidence" value="ECO:0007669"/>
    <property type="project" value="UniProtKB-EC"/>
</dbReference>
<dbReference type="Pfam" id="PF00581">
    <property type="entry name" value="Rhodanese"/>
    <property type="match status" value="1"/>
</dbReference>
<dbReference type="eggNOG" id="COG0607">
    <property type="taxonomic scope" value="Bacteria"/>
</dbReference>
<dbReference type="KEGG" id="nmu:Nmul_A2287"/>
<dbReference type="InterPro" id="IPR036873">
    <property type="entry name" value="Rhodanese-like_dom_sf"/>
</dbReference>
<dbReference type="AlphaFoldDB" id="Q2Y6P2"/>
<dbReference type="STRING" id="323848.Nmul_A2287"/>
<name>Q2Y6P2_NITMU</name>
<sequence>MILYPRRGVAIPSAIKYRKLEETGFVASCPSIEVFQASRWLKIDYHYILFHSCHGKHMETETITAILERAHKRAEEMDLPYQGALLPAEALTLLQEAPAAKLVDVRSRAEWDWVGRIPGAVEIEWQSYPGMRSNPDFINYLSSQVDQESLVMFICRTGGRSHQAAATASELGYTNCYNVLEGFEGEKDATGHRGTKGGWKAAGLPWVQS</sequence>
<keyword evidence="2" id="KW-0808">Transferase</keyword>
<dbReference type="SUPFAM" id="SSF52821">
    <property type="entry name" value="Rhodanese/Cell cycle control phosphatase"/>
    <property type="match status" value="1"/>
</dbReference>
<reference evidence="2 3" key="2">
    <citation type="journal article" date="2008" name="Appl. Environ. Microbiol.">
        <title>Complete genome sequence of Nitrosospira multiformis, an ammonia-oxidizing bacterium from the soil environment.</title>
        <authorList>
            <person name="Norton J.M."/>
            <person name="Klotz M.G."/>
            <person name="Stein L.Y."/>
            <person name="Arp D.J."/>
            <person name="Bottomley P.J."/>
            <person name="Chain P.S."/>
            <person name="Hauser L.J."/>
            <person name="Land M.L."/>
            <person name="Larimer F.W."/>
            <person name="Shin M.W."/>
            <person name="Starkenburg S.R."/>
        </authorList>
    </citation>
    <scope>NUCLEOTIDE SEQUENCE [LARGE SCALE GENOMIC DNA]</scope>
    <source>
        <strain evidence="3">ATCC 25196 / NCIMB 11849 / C 71</strain>
    </source>
</reference>
<evidence type="ECO:0000313" key="2">
    <source>
        <dbReference type="EMBL" id="ABB75579.1"/>
    </source>
</evidence>
<proteinExistence type="predicted"/>
<evidence type="ECO:0000259" key="1">
    <source>
        <dbReference type="PROSITE" id="PS50206"/>
    </source>
</evidence>
<feature type="domain" description="Rhodanese" evidence="1">
    <location>
        <begin position="96"/>
        <end position="208"/>
    </location>
</feature>
<accession>Q2Y6P2</accession>
<organism evidence="2 3">
    <name type="scientific">Nitrosospira multiformis (strain ATCC 25196 / NCIMB 11849 / C 71)</name>
    <dbReference type="NCBI Taxonomy" id="323848"/>
    <lineage>
        <taxon>Bacteria</taxon>
        <taxon>Pseudomonadati</taxon>
        <taxon>Pseudomonadota</taxon>
        <taxon>Betaproteobacteria</taxon>
        <taxon>Nitrosomonadales</taxon>
        <taxon>Nitrosomonadaceae</taxon>
        <taxon>Nitrosospira</taxon>
    </lineage>
</organism>
<dbReference type="Proteomes" id="UP000002718">
    <property type="component" value="Chromosome"/>
</dbReference>
<evidence type="ECO:0000313" key="3">
    <source>
        <dbReference type="Proteomes" id="UP000002718"/>
    </source>
</evidence>
<dbReference type="PANTHER" id="PTHR44086">
    <property type="entry name" value="THIOSULFATE SULFURTRANSFERASE RDL2, MITOCHONDRIAL-RELATED"/>
    <property type="match status" value="1"/>
</dbReference>
<dbReference type="EC" id="2.8.1.1" evidence="2"/>
<reference evidence="3" key="1">
    <citation type="submission" date="2005-08" db="EMBL/GenBank/DDBJ databases">
        <title>Complete sequence of chromosome 1 of Nitrosospira multiformis ATCC 25196.</title>
        <authorList>
            <person name="Copeland A."/>
            <person name="Lucas S."/>
            <person name="Lapidus A."/>
            <person name="Barry K."/>
            <person name="Detter J.C."/>
            <person name="Glavina T."/>
            <person name="Hammon N."/>
            <person name="Israni S."/>
            <person name="Pitluck S."/>
            <person name="Chain P."/>
            <person name="Malfatti S."/>
            <person name="Shin M."/>
            <person name="Vergez L."/>
            <person name="Schmutz J."/>
            <person name="Larimer F."/>
            <person name="Land M."/>
            <person name="Hauser L."/>
            <person name="Kyrpides N."/>
            <person name="Lykidis A."/>
            <person name="Richardson P."/>
        </authorList>
    </citation>
    <scope>NUCLEOTIDE SEQUENCE [LARGE SCALE GENOMIC DNA]</scope>
    <source>
        <strain evidence="3">ATCC 25196 / NCIMB 11849 / C 71</strain>
    </source>
</reference>
<dbReference type="InterPro" id="IPR001763">
    <property type="entry name" value="Rhodanese-like_dom"/>
</dbReference>
<dbReference type="CDD" id="cd01522">
    <property type="entry name" value="RHOD_1"/>
    <property type="match status" value="1"/>
</dbReference>
<keyword evidence="3" id="KW-1185">Reference proteome</keyword>
<dbReference type="SMART" id="SM00450">
    <property type="entry name" value="RHOD"/>
    <property type="match status" value="1"/>
</dbReference>
<gene>
    <name evidence="2" type="ordered locus">Nmul_A2287</name>
</gene>
<dbReference type="PROSITE" id="PS50206">
    <property type="entry name" value="RHODANESE_3"/>
    <property type="match status" value="1"/>
</dbReference>
<dbReference type="Gene3D" id="3.40.250.10">
    <property type="entry name" value="Rhodanese-like domain"/>
    <property type="match status" value="1"/>
</dbReference>
<dbReference type="EMBL" id="CP000103">
    <property type="protein sequence ID" value="ABB75579.1"/>
    <property type="molecule type" value="Genomic_DNA"/>
</dbReference>
<dbReference type="PANTHER" id="PTHR44086:SF10">
    <property type="entry name" value="THIOSULFATE SULFURTRANSFERASE_RHODANESE-LIKE DOMAIN-CONTAINING PROTEIN 3"/>
    <property type="match status" value="1"/>
</dbReference>
<dbReference type="HOGENOM" id="CLU_089574_10_1_4"/>